<dbReference type="EMBL" id="QSHL01000005">
    <property type="protein sequence ID" value="RHC06836.1"/>
    <property type="molecule type" value="Genomic_DNA"/>
</dbReference>
<dbReference type="Pfam" id="PF05336">
    <property type="entry name" value="rhaM"/>
    <property type="match status" value="1"/>
</dbReference>
<evidence type="ECO:0000313" key="1">
    <source>
        <dbReference type="EMBL" id="RHC06836.1"/>
    </source>
</evidence>
<dbReference type="RefSeq" id="WP_117638307.1">
    <property type="nucleotide sequence ID" value="NZ_CABJDZ010000002.1"/>
</dbReference>
<evidence type="ECO:0000313" key="4">
    <source>
        <dbReference type="Proteomes" id="UP000265808"/>
    </source>
</evidence>
<evidence type="ECO:0000313" key="3">
    <source>
        <dbReference type="EMBL" id="RHK96866.1"/>
    </source>
</evidence>
<dbReference type="EMBL" id="QROE01000002">
    <property type="protein sequence ID" value="RHK96866.1"/>
    <property type="molecule type" value="Genomic_DNA"/>
</dbReference>
<dbReference type="PANTHER" id="PTHR34389:SF2">
    <property type="entry name" value="L-RHAMNOSE MUTAROTASE"/>
    <property type="match status" value="1"/>
</dbReference>
<organism evidence="1 4">
    <name type="scientific">Blautia obeum</name>
    <dbReference type="NCBI Taxonomy" id="40520"/>
    <lineage>
        <taxon>Bacteria</taxon>
        <taxon>Bacillati</taxon>
        <taxon>Bacillota</taxon>
        <taxon>Clostridia</taxon>
        <taxon>Lachnospirales</taxon>
        <taxon>Lachnospiraceae</taxon>
        <taxon>Blautia</taxon>
    </lineage>
</organism>
<dbReference type="GO" id="GO:0016857">
    <property type="term" value="F:racemase and epimerase activity, acting on carbohydrates and derivatives"/>
    <property type="evidence" value="ECO:0007669"/>
    <property type="project" value="InterPro"/>
</dbReference>
<name>A0A454HH94_9FIRM</name>
<gene>
    <name evidence="3" type="ORF">DW040_06655</name>
    <name evidence="2" type="ORF">DW222_03955</name>
    <name evidence="1" type="ORF">DW859_09000</name>
</gene>
<comment type="caution">
    <text evidence="1">The sequence shown here is derived from an EMBL/GenBank/DDBJ whole genome shotgun (WGS) entry which is preliminary data.</text>
</comment>
<dbReference type="PANTHER" id="PTHR34389">
    <property type="entry name" value="L-RHAMNOSE MUTAROTASE"/>
    <property type="match status" value="1"/>
</dbReference>
<proteinExistence type="predicted"/>
<dbReference type="InterPro" id="IPR011008">
    <property type="entry name" value="Dimeric_a/b-barrel"/>
</dbReference>
<evidence type="ECO:0000313" key="6">
    <source>
        <dbReference type="Proteomes" id="UP000284267"/>
    </source>
</evidence>
<dbReference type="EMBL" id="QRJH01000002">
    <property type="protein sequence ID" value="RHH19953.1"/>
    <property type="molecule type" value="Genomic_DNA"/>
</dbReference>
<dbReference type="Proteomes" id="UP000284024">
    <property type="component" value="Unassembled WGS sequence"/>
</dbReference>
<sequence length="108" mass="12738">MVRRFGQIIKAKPDGLADYKKWHANPMQGVNEMIKECGLKNYSIFSRGDYLFAYFEYEGEDFDADMAKMAADPATQRWWDVVKPLMQPLEDRAEGEFWSDMEEIYHLD</sequence>
<dbReference type="InterPro" id="IPR008000">
    <property type="entry name" value="Rham/fucose_mutarotase"/>
</dbReference>
<evidence type="ECO:0000313" key="2">
    <source>
        <dbReference type="EMBL" id="RHH19953.1"/>
    </source>
</evidence>
<reference evidence="4 5" key="1">
    <citation type="submission" date="2018-08" db="EMBL/GenBank/DDBJ databases">
        <title>A genome reference for cultivated species of the human gut microbiota.</title>
        <authorList>
            <person name="Zou Y."/>
            <person name="Xue W."/>
            <person name="Luo G."/>
        </authorList>
    </citation>
    <scope>NUCLEOTIDE SEQUENCE [LARGE SCALE GENOMIC DNA]</scope>
    <source>
        <strain evidence="3 6">AF39-4</strain>
        <strain evidence="2 5">AM18-2AC</strain>
        <strain evidence="1 4">AM37-4AC</strain>
    </source>
</reference>
<dbReference type="Gene3D" id="3.30.70.100">
    <property type="match status" value="1"/>
</dbReference>
<dbReference type="Proteomes" id="UP000265808">
    <property type="component" value="Unassembled WGS sequence"/>
</dbReference>
<protein>
    <submittedName>
        <fullName evidence="1">L-rhamnose mutarotase</fullName>
    </submittedName>
</protein>
<dbReference type="SUPFAM" id="SSF54909">
    <property type="entry name" value="Dimeric alpha+beta barrel"/>
    <property type="match status" value="1"/>
</dbReference>
<accession>A0A454HH94</accession>
<dbReference type="Proteomes" id="UP000284267">
    <property type="component" value="Unassembled WGS sequence"/>
</dbReference>
<dbReference type="AlphaFoldDB" id="A0A454HH94"/>
<evidence type="ECO:0000313" key="5">
    <source>
        <dbReference type="Proteomes" id="UP000284024"/>
    </source>
</evidence>